<feature type="region of interest" description="Disordered" evidence="1">
    <location>
        <begin position="1"/>
        <end position="154"/>
    </location>
</feature>
<keyword evidence="2" id="KW-0808">Transferase</keyword>
<reference evidence="2" key="1">
    <citation type="submission" date="2020-02" db="EMBL/GenBank/DDBJ databases">
        <authorList>
            <person name="Meier V. D."/>
        </authorList>
    </citation>
    <scope>NUCLEOTIDE SEQUENCE</scope>
    <source>
        <strain evidence="2">AVDCRST_MAG57</strain>
    </source>
</reference>
<organism evidence="2">
    <name type="scientific">uncultured Blastococcus sp</name>
    <dbReference type="NCBI Taxonomy" id="217144"/>
    <lineage>
        <taxon>Bacteria</taxon>
        <taxon>Bacillati</taxon>
        <taxon>Actinomycetota</taxon>
        <taxon>Actinomycetes</taxon>
        <taxon>Geodermatophilales</taxon>
        <taxon>Geodermatophilaceae</taxon>
        <taxon>Blastococcus</taxon>
        <taxon>environmental samples</taxon>
    </lineage>
</organism>
<dbReference type="AlphaFoldDB" id="A0A6J4JIJ1"/>
<name>A0A6J4JIJ1_9ACTN</name>
<feature type="compositionally biased region" description="Basic residues" evidence="1">
    <location>
        <begin position="75"/>
        <end position="88"/>
    </location>
</feature>
<evidence type="ECO:0000313" key="2">
    <source>
        <dbReference type="EMBL" id="CAA9278096.1"/>
    </source>
</evidence>
<feature type="non-terminal residue" evidence="2">
    <location>
        <position position="1"/>
    </location>
</feature>
<feature type="non-terminal residue" evidence="2">
    <location>
        <position position="302"/>
    </location>
</feature>
<keyword evidence="2" id="KW-0328">Glycosyltransferase</keyword>
<feature type="compositionally biased region" description="Low complexity" evidence="1">
    <location>
        <begin position="134"/>
        <end position="154"/>
    </location>
</feature>
<sequence length="302" mass="31859">ERCGRTRRGRPGDRGGRHPPAAGPARREPGGAGPADPSGALRRRGRQRGRRRDGRRGRRGRCAVHLPAVAPQPRGCRRLRPGHPRRARPGGGVGLVRRRRRPPGRRDGAGHAAGLRAHPRPGRGLADGRRQGRPRAAGLPAAPRAALAPPARRLRGHGAAARLRLAVQRRALPCRRPRRGRSAGLPAVPAGRRDRGAPPAGAFRPALRHLPARGLPAPRGHRGVPADPRRAAVGAVPLRRGQEVLHLPQPGLPHGPARHALAVPARTGAVLLVLPRPPRRLGPADLVRAGAAGPPGAVHPPL</sequence>
<dbReference type="GO" id="GO:0016757">
    <property type="term" value="F:glycosyltransferase activity"/>
    <property type="evidence" value="ECO:0007669"/>
    <property type="project" value="UniProtKB-KW"/>
</dbReference>
<accession>A0A6J4JIJ1</accession>
<gene>
    <name evidence="2" type="ORF">AVDCRST_MAG57-3559</name>
</gene>
<protein>
    <submittedName>
        <fullName evidence="2">UDP-galactofuranosyl transferase GlfT1, catalyzes initiation of cell wall galactan polymerization</fullName>
        <ecNumber evidence="2">2.4.1.287</ecNumber>
    </submittedName>
</protein>
<feature type="region of interest" description="Disordered" evidence="1">
    <location>
        <begin position="176"/>
        <end position="199"/>
    </location>
</feature>
<feature type="compositionally biased region" description="Basic residues" evidence="1">
    <location>
        <begin position="41"/>
        <end position="62"/>
    </location>
</feature>
<dbReference type="EC" id="2.4.1.287" evidence="2"/>
<evidence type="ECO:0000256" key="1">
    <source>
        <dbReference type="SAM" id="MobiDB-lite"/>
    </source>
</evidence>
<feature type="compositionally biased region" description="Basic and acidic residues" evidence="1">
    <location>
        <begin position="1"/>
        <end position="16"/>
    </location>
</feature>
<proteinExistence type="predicted"/>
<dbReference type="EMBL" id="CADCTI010000290">
    <property type="protein sequence ID" value="CAA9278096.1"/>
    <property type="molecule type" value="Genomic_DNA"/>
</dbReference>